<dbReference type="EC" id="1.2.1.38" evidence="6"/>
<comment type="pathway">
    <text evidence="6">Amino-acid biosynthesis; L-arginine biosynthesis; N(2)-acetyl-L-ornithine from L-glutamate: step 3/4.</text>
</comment>
<comment type="similarity">
    <text evidence="6">Belongs to the NAGSA dehydrogenase family. Type 2 subfamily.</text>
</comment>
<comment type="function">
    <text evidence="6">Catalyzes the NADPH-dependent reduction of N-acetyl-5-glutamyl phosphate to yield N-acetyl-L-glutamate 5-semialdehyde.</text>
</comment>
<feature type="active site" evidence="6">
    <location>
        <position position="116"/>
    </location>
</feature>
<dbReference type="GO" id="GO:0005737">
    <property type="term" value="C:cytoplasm"/>
    <property type="evidence" value="ECO:0007669"/>
    <property type="project" value="UniProtKB-SubCell"/>
</dbReference>
<dbReference type="InterPro" id="IPR058924">
    <property type="entry name" value="AGPR_dimerisation_dom"/>
</dbReference>
<dbReference type="PANTHER" id="PTHR32338:SF10">
    <property type="entry name" value="N-ACETYL-GAMMA-GLUTAMYL-PHOSPHATE REDUCTASE, CHLOROPLASTIC-RELATED"/>
    <property type="match status" value="1"/>
</dbReference>
<keyword evidence="3 6" id="KW-0028">Amino-acid biosynthesis</keyword>
<dbReference type="InterPro" id="IPR036291">
    <property type="entry name" value="NAD(P)-bd_dom_sf"/>
</dbReference>
<dbReference type="Pfam" id="PF22698">
    <property type="entry name" value="Semialdhyde_dhC_1"/>
    <property type="match status" value="1"/>
</dbReference>
<proteinExistence type="inferred from homology"/>
<evidence type="ECO:0000256" key="5">
    <source>
        <dbReference type="ARBA" id="ARBA00023002"/>
    </source>
</evidence>
<sequence>MTTKLFIDGEVGTTGLQIRARLDQRKDLDFISLGEEKRKDAGARREALNAADVVILCLPDDAAKEAVSLIDNKTTRVIDASTAHRVAPGWVYGFPEMSPEQGRAISGAARVTNPGCYPTGAIALVKPLVDAGLVPKGWPLTVNAVSGYSGGGKQMIAEFEDEDAPNYTFEAFRAYALGLAHKHVPEMQVNMGLDHPPLFAPAVGRYAQGMIVEVPLQLWALPGKPSVARVHEVLAAAYEGARFVSVVPLGESAAMTKLEPEGLNGTNELKLFAFGNETTGQVMLTALLDNLGKGASGQAVQCLNIMIGADEGLAVDL</sequence>
<keyword evidence="2 6" id="KW-0055">Arginine biosynthesis</keyword>
<keyword evidence="9" id="KW-1185">Reference proteome</keyword>
<dbReference type="OrthoDB" id="9801289at2"/>
<dbReference type="SMART" id="SM00859">
    <property type="entry name" value="Semialdhyde_dh"/>
    <property type="match status" value="1"/>
</dbReference>
<dbReference type="Proteomes" id="UP000006377">
    <property type="component" value="Chromosome"/>
</dbReference>
<accession>A7HXB3</accession>
<dbReference type="AlphaFoldDB" id="A7HXB3"/>
<evidence type="ECO:0000313" key="8">
    <source>
        <dbReference type="EMBL" id="ABS64546.1"/>
    </source>
</evidence>
<evidence type="ECO:0000256" key="2">
    <source>
        <dbReference type="ARBA" id="ARBA00022571"/>
    </source>
</evidence>
<comment type="subcellular location">
    <subcellularLocation>
        <location evidence="6">Cytoplasm</location>
    </subcellularLocation>
</comment>
<keyword evidence="5 6" id="KW-0560">Oxidoreductase</keyword>
<dbReference type="HOGENOM" id="CLU_077118_0_0_5"/>
<dbReference type="InterPro" id="IPR010136">
    <property type="entry name" value="AGPR_type-2"/>
</dbReference>
<dbReference type="CDD" id="cd17896">
    <property type="entry name" value="AGPR_2_N"/>
    <property type="match status" value="1"/>
</dbReference>
<dbReference type="Gene3D" id="3.40.50.720">
    <property type="entry name" value="NAD(P)-binding Rossmann-like Domain"/>
    <property type="match status" value="1"/>
</dbReference>
<evidence type="ECO:0000256" key="1">
    <source>
        <dbReference type="ARBA" id="ARBA00022490"/>
    </source>
</evidence>
<name>A7HXB3_PARL1</name>
<feature type="domain" description="Semialdehyde dehydrogenase NAD-binding" evidence="7">
    <location>
        <begin position="4"/>
        <end position="105"/>
    </location>
</feature>
<gene>
    <name evidence="6" type="primary">argC</name>
    <name evidence="8" type="ordered locus">Plav_2939</name>
</gene>
<dbReference type="Gene3D" id="3.30.360.10">
    <property type="entry name" value="Dihydrodipicolinate Reductase, domain 2"/>
    <property type="match status" value="1"/>
</dbReference>
<dbReference type="KEGG" id="pla:Plav_2939"/>
<evidence type="ECO:0000256" key="4">
    <source>
        <dbReference type="ARBA" id="ARBA00022857"/>
    </source>
</evidence>
<dbReference type="SUPFAM" id="SSF55347">
    <property type="entry name" value="Glyceraldehyde-3-phosphate dehydrogenase-like, C-terminal domain"/>
    <property type="match status" value="1"/>
</dbReference>
<evidence type="ECO:0000259" key="7">
    <source>
        <dbReference type="SMART" id="SM00859"/>
    </source>
</evidence>
<dbReference type="eggNOG" id="COG0002">
    <property type="taxonomic scope" value="Bacteria"/>
</dbReference>
<dbReference type="InterPro" id="IPR000534">
    <property type="entry name" value="Semialdehyde_DH_NAD-bd"/>
</dbReference>
<dbReference type="STRING" id="402881.Plav_2939"/>
<dbReference type="NCBIfam" id="TIGR01851">
    <property type="entry name" value="argC_other"/>
    <property type="match status" value="1"/>
</dbReference>
<keyword evidence="1 6" id="KW-0963">Cytoplasm</keyword>
<dbReference type="CDD" id="cd23935">
    <property type="entry name" value="AGPR_2_C"/>
    <property type="match status" value="1"/>
</dbReference>
<keyword evidence="4 6" id="KW-0521">NADP</keyword>
<dbReference type="GO" id="GO:0003942">
    <property type="term" value="F:N-acetyl-gamma-glutamyl-phosphate reductase activity"/>
    <property type="evidence" value="ECO:0007669"/>
    <property type="project" value="UniProtKB-UniRule"/>
</dbReference>
<comment type="catalytic activity">
    <reaction evidence="6">
        <text>N-acetyl-L-glutamate 5-semialdehyde + phosphate + NADP(+) = N-acetyl-L-glutamyl 5-phosphate + NADPH + H(+)</text>
        <dbReference type="Rhea" id="RHEA:21588"/>
        <dbReference type="ChEBI" id="CHEBI:15378"/>
        <dbReference type="ChEBI" id="CHEBI:29123"/>
        <dbReference type="ChEBI" id="CHEBI:43474"/>
        <dbReference type="ChEBI" id="CHEBI:57783"/>
        <dbReference type="ChEBI" id="CHEBI:57936"/>
        <dbReference type="ChEBI" id="CHEBI:58349"/>
        <dbReference type="EC" id="1.2.1.38"/>
    </reaction>
</comment>
<dbReference type="InterPro" id="IPR050085">
    <property type="entry name" value="AGPR"/>
</dbReference>
<dbReference type="PANTHER" id="PTHR32338">
    <property type="entry name" value="N-ACETYL-GAMMA-GLUTAMYL-PHOSPHATE REDUCTASE, CHLOROPLASTIC-RELATED-RELATED"/>
    <property type="match status" value="1"/>
</dbReference>
<protein>
    <recommendedName>
        <fullName evidence="6">N-acetyl-gamma-glutamyl-phosphate reductase</fullName>
        <shortName evidence="6">AGPR</shortName>
        <ecNumber evidence="6">1.2.1.38</ecNumber>
    </recommendedName>
    <alternativeName>
        <fullName evidence="6">N-acetyl-glutamate semialdehyde dehydrogenase</fullName>
        <shortName evidence="6">NAGSA dehydrogenase</shortName>
    </alternativeName>
</protein>
<dbReference type="RefSeq" id="WP_012111862.1">
    <property type="nucleotide sequence ID" value="NC_009719.1"/>
</dbReference>
<dbReference type="GO" id="GO:0051287">
    <property type="term" value="F:NAD binding"/>
    <property type="evidence" value="ECO:0007669"/>
    <property type="project" value="InterPro"/>
</dbReference>
<dbReference type="EMBL" id="CP000774">
    <property type="protein sequence ID" value="ABS64546.1"/>
    <property type="molecule type" value="Genomic_DNA"/>
</dbReference>
<evidence type="ECO:0000256" key="6">
    <source>
        <dbReference type="HAMAP-Rule" id="MF_01110"/>
    </source>
</evidence>
<dbReference type="HAMAP" id="MF_01110">
    <property type="entry name" value="ArgC_type2"/>
    <property type="match status" value="1"/>
</dbReference>
<dbReference type="UniPathway" id="UPA00068">
    <property type="reaction ID" value="UER00108"/>
</dbReference>
<dbReference type="Pfam" id="PF01118">
    <property type="entry name" value="Semialdhyde_dh"/>
    <property type="match status" value="1"/>
</dbReference>
<dbReference type="GO" id="GO:0006526">
    <property type="term" value="P:L-arginine biosynthetic process"/>
    <property type="evidence" value="ECO:0007669"/>
    <property type="project" value="UniProtKB-UniRule"/>
</dbReference>
<dbReference type="SUPFAM" id="SSF51735">
    <property type="entry name" value="NAD(P)-binding Rossmann-fold domains"/>
    <property type="match status" value="1"/>
</dbReference>
<evidence type="ECO:0000313" key="9">
    <source>
        <dbReference type="Proteomes" id="UP000006377"/>
    </source>
</evidence>
<evidence type="ECO:0000256" key="3">
    <source>
        <dbReference type="ARBA" id="ARBA00022605"/>
    </source>
</evidence>
<organism evidence="8 9">
    <name type="scientific">Parvibaculum lavamentivorans (strain DS-1 / DSM 13023 / NCIMB 13966)</name>
    <dbReference type="NCBI Taxonomy" id="402881"/>
    <lineage>
        <taxon>Bacteria</taxon>
        <taxon>Pseudomonadati</taxon>
        <taxon>Pseudomonadota</taxon>
        <taxon>Alphaproteobacteria</taxon>
        <taxon>Hyphomicrobiales</taxon>
        <taxon>Parvibaculaceae</taxon>
        <taxon>Parvibaculum</taxon>
    </lineage>
</organism>
<reference evidence="8 9" key="1">
    <citation type="journal article" date="2011" name="Stand. Genomic Sci.">
        <title>Complete genome sequence of Parvibaculum lavamentivorans type strain (DS-1(T)).</title>
        <authorList>
            <person name="Schleheck D."/>
            <person name="Weiss M."/>
            <person name="Pitluck S."/>
            <person name="Bruce D."/>
            <person name="Land M.L."/>
            <person name="Han S."/>
            <person name="Saunders E."/>
            <person name="Tapia R."/>
            <person name="Detter C."/>
            <person name="Brettin T."/>
            <person name="Han J."/>
            <person name="Woyke T."/>
            <person name="Goodwin L."/>
            <person name="Pennacchio L."/>
            <person name="Nolan M."/>
            <person name="Cook A.M."/>
            <person name="Kjelleberg S."/>
            <person name="Thomas T."/>
        </authorList>
    </citation>
    <scope>NUCLEOTIDE SEQUENCE [LARGE SCALE GENOMIC DNA]</scope>
    <source>
        <strain evidence="9">DS-1 / DSM 13023 / NCIMB 13966</strain>
    </source>
</reference>